<dbReference type="EMBL" id="JACOPK010000010">
    <property type="protein sequence ID" value="MBC5696357.1"/>
    <property type="molecule type" value="Genomic_DNA"/>
</dbReference>
<evidence type="ECO:0000313" key="2">
    <source>
        <dbReference type="EMBL" id="MBC5696357.1"/>
    </source>
</evidence>
<dbReference type="Proteomes" id="UP000641741">
    <property type="component" value="Unassembled WGS sequence"/>
</dbReference>
<sequence length="138" mass="16298">MSRIKSRLTVFFEEPFWVGVFEQETDGVMRAARVVFGAQPTDAEVFEFVLRHADRLRYRPPVEGRLSRETANPKKRRREAARETGQRGIGTRSQQALQLAREQSRLEKRESSRARRQAEQARRFALRTEKRHEKHRGH</sequence>
<evidence type="ECO:0000256" key="1">
    <source>
        <dbReference type="SAM" id="MobiDB-lite"/>
    </source>
</evidence>
<gene>
    <name evidence="2" type="ORF">H8S02_10440</name>
</gene>
<evidence type="ECO:0000313" key="3">
    <source>
        <dbReference type="Proteomes" id="UP000641741"/>
    </source>
</evidence>
<protein>
    <submittedName>
        <fullName evidence="2">YjdF family protein</fullName>
    </submittedName>
</protein>
<keyword evidence="3" id="KW-1185">Reference proteome</keyword>
<dbReference type="PIRSF" id="PIRSF021328">
    <property type="entry name" value="UCP021328"/>
    <property type="match status" value="1"/>
</dbReference>
<feature type="compositionally biased region" description="Basic and acidic residues" evidence="1">
    <location>
        <begin position="102"/>
        <end position="131"/>
    </location>
</feature>
<comment type="caution">
    <text evidence="2">The sequence shown here is derived from an EMBL/GenBank/DDBJ whole genome shotgun (WGS) entry which is preliminary data.</text>
</comment>
<feature type="region of interest" description="Disordered" evidence="1">
    <location>
        <begin position="60"/>
        <end position="138"/>
    </location>
</feature>
<reference evidence="2 3" key="1">
    <citation type="submission" date="2020-08" db="EMBL/GenBank/DDBJ databases">
        <title>Genome public.</title>
        <authorList>
            <person name="Liu C."/>
            <person name="Sun Q."/>
        </authorList>
    </citation>
    <scope>NUCLEOTIDE SEQUENCE [LARGE SCALE GENOMIC DNA]</scope>
    <source>
        <strain evidence="2 3">M2</strain>
    </source>
</reference>
<feature type="compositionally biased region" description="Basic and acidic residues" evidence="1">
    <location>
        <begin position="60"/>
        <end position="72"/>
    </location>
</feature>
<dbReference type="Pfam" id="PF11208">
    <property type="entry name" value="DUF2992"/>
    <property type="match status" value="1"/>
</dbReference>
<proteinExistence type="predicted"/>
<dbReference type="RefSeq" id="WP_186970470.1">
    <property type="nucleotide sequence ID" value="NZ_JACOPK010000010.1"/>
</dbReference>
<accession>A0ABR7GPW9</accession>
<dbReference type="InterPro" id="IPR016787">
    <property type="entry name" value="UCP021328"/>
</dbReference>
<organism evidence="2 3">
    <name type="scientific">Agathobaculum hominis</name>
    <dbReference type="NCBI Taxonomy" id="2763014"/>
    <lineage>
        <taxon>Bacteria</taxon>
        <taxon>Bacillati</taxon>
        <taxon>Bacillota</taxon>
        <taxon>Clostridia</taxon>
        <taxon>Eubacteriales</taxon>
        <taxon>Butyricicoccaceae</taxon>
        <taxon>Agathobaculum</taxon>
    </lineage>
</organism>
<name>A0ABR7GPW9_9FIRM</name>